<keyword evidence="9" id="KW-0460">Magnesium</keyword>
<evidence type="ECO:0000313" key="11">
    <source>
        <dbReference type="EMBL" id="MDK3071799.1"/>
    </source>
</evidence>
<evidence type="ECO:0000256" key="9">
    <source>
        <dbReference type="ARBA" id="ARBA00022842"/>
    </source>
</evidence>
<dbReference type="SUPFAM" id="SSF52540">
    <property type="entry name" value="P-loop containing nucleoside triphosphate hydrolases"/>
    <property type="match status" value="1"/>
</dbReference>
<comment type="subcellular location">
    <subcellularLocation>
        <location evidence="1">Cytoplasm</location>
    </subcellularLocation>
</comment>
<dbReference type="Pfam" id="PF02367">
    <property type="entry name" value="TsaE"/>
    <property type="match status" value="1"/>
</dbReference>
<comment type="similarity">
    <text evidence="2">Belongs to the TsaE family.</text>
</comment>
<dbReference type="PANTHER" id="PTHR33540:SF2">
    <property type="entry name" value="TRNA THREONYLCARBAMOYLADENOSINE BIOSYNTHESIS PROTEIN TSAE"/>
    <property type="match status" value="1"/>
</dbReference>
<evidence type="ECO:0000256" key="10">
    <source>
        <dbReference type="ARBA" id="ARBA00032441"/>
    </source>
</evidence>
<dbReference type="NCBIfam" id="TIGR00150">
    <property type="entry name" value="T6A_YjeE"/>
    <property type="match status" value="1"/>
</dbReference>
<evidence type="ECO:0000256" key="3">
    <source>
        <dbReference type="ARBA" id="ARBA00019010"/>
    </source>
</evidence>
<reference evidence="11 12" key="1">
    <citation type="submission" date="2023-05" db="EMBL/GenBank/DDBJ databases">
        <title>Sedimentitalea sp. nov. JM2-8.</title>
        <authorList>
            <person name="Huang J."/>
        </authorList>
    </citation>
    <scope>NUCLEOTIDE SEQUENCE [LARGE SCALE GENOMIC DNA]</scope>
    <source>
        <strain evidence="11 12">JM2-8</strain>
    </source>
</reference>
<sequence length="159" mass="17806">MTIRHKSMAVRSPDETAQLARAIGARMAAGDCILLTGDIGAGKTHFARHLIQSRLETPEDVPSPTFTLVQTYDIPDGEIWHADLYRLTDPDEIEELGLTDAFDTAICLVEWPENLGPLAPENALDLRIETDPDQETLRCLHFVWHDPKWDLKTECLTSA</sequence>
<evidence type="ECO:0000256" key="6">
    <source>
        <dbReference type="ARBA" id="ARBA00022723"/>
    </source>
</evidence>
<keyword evidence="5" id="KW-0819">tRNA processing</keyword>
<evidence type="ECO:0000256" key="7">
    <source>
        <dbReference type="ARBA" id="ARBA00022741"/>
    </source>
</evidence>
<keyword evidence="12" id="KW-1185">Reference proteome</keyword>
<dbReference type="InterPro" id="IPR003442">
    <property type="entry name" value="T6A_TsaE"/>
</dbReference>
<gene>
    <name evidence="11" type="primary">tsaE</name>
    <name evidence="11" type="ORF">QO034_01625</name>
</gene>
<evidence type="ECO:0000313" key="12">
    <source>
        <dbReference type="Proteomes" id="UP001227126"/>
    </source>
</evidence>
<dbReference type="Proteomes" id="UP001227126">
    <property type="component" value="Unassembled WGS sequence"/>
</dbReference>
<evidence type="ECO:0000256" key="1">
    <source>
        <dbReference type="ARBA" id="ARBA00004496"/>
    </source>
</evidence>
<comment type="caution">
    <text evidence="11">The sequence shown here is derived from an EMBL/GenBank/DDBJ whole genome shotgun (WGS) entry which is preliminary data.</text>
</comment>
<name>A0ABT7F9L4_9RHOB</name>
<keyword evidence="7" id="KW-0547">Nucleotide-binding</keyword>
<proteinExistence type="inferred from homology"/>
<dbReference type="Gene3D" id="3.40.50.300">
    <property type="entry name" value="P-loop containing nucleotide triphosphate hydrolases"/>
    <property type="match status" value="1"/>
</dbReference>
<keyword evidence="4" id="KW-0963">Cytoplasm</keyword>
<dbReference type="InterPro" id="IPR027417">
    <property type="entry name" value="P-loop_NTPase"/>
</dbReference>
<dbReference type="PANTHER" id="PTHR33540">
    <property type="entry name" value="TRNA THREONYLCARBAMOYLADENOSINE BIOSYNTHESIS PROTEIN TSAE"/>
    <property type="match status" value="1"/>
</dbReference>
<keyword evidence="8" id="KW-0067">ATP-binding</keyword>
<evidence type="ECO:0000256" key="8">
    <source>
        <dbReference type="ARBA" id="ARBA00022840"/>
    </source>
</evidence>
<evidence type="ECO:0000256" key="5">
    <source>
        <dbReference type="ARBA" id="ARBA00022694"/>
    </source>
</evidence>
<keyword evidence="6" id="KW-0479">Metal-binding</keyword>
<protein>
    <recommendedName>
        <fullName evidence="3">tRNA threonylcarbamoyladenosine biosynthesis protein TsaE</fullName>
    </recommendedName>
    <alternativeName>
        <fullName evidence="10">t(6)A37 threonylcarbamoyladenosine biosynthesis protein TsaE</fullName>
    </alternativeName>
</protein>
<evidence type="ECO:0000256" key="4">
    <source>
        <dbReference type="ARBA" id="ARBA00022490"/>
    </source>
</evidence>
<evidence type="ECO:0000256" key="2">
    <source>
        <dbReference type="ARBA" id="ARBA00007599"/>
    </source>
</evidence>
<accession>A0ABT7F9L4</accession>
<dbReference type="EMBL" id="JASNJE010000001">
    <property type="protein sequence ID" value="MDK3071799.1"/>
    <property type="molecule type" value="Genomic_DNA"/>
</dbReference>
<organism evidence="11 12">
    <name type="scientific">Sedimentitalea xiamensis</name>
    <dbReference type="NCBI Taxonomy" id="3050037"/>
    <lineage>
        <taxon>Bacteria</taxon>
        <taxon>Pseudomonadati</taxon>
        <taxon>Pseudomonadota</taxon>
        <taxon>Alphaproteobacteria</taxon>
        <taxon>Rhodobacterales</taxon>
        <taxon>Paracoccaceae</taxon>
        <taxon>Sedimentitalea</taxon>
    </lineage>
</organism>